<gene>
    <name evidence="2" type="primary">ARP4</name>
    <name evidence="2" type="ORF">GP486_004916</name>
</gene>
<dbReference type="SMART" id="SM00268">
    <property type="entry name" value="ACTIN"/>
    <property type="match status" value="1"/>
</dbReference>
<evidence type="ECO:0000256" key="1">
    <source>
        <dbReference type="RuleBase" id="RU000487"/>
    </source>
</evidence>
<organism evidence="2 3">
    <name type="scientific">Trichoglossum hirsutum</name>
    <dbReference type="NCBI Taxonomy" id="265104"/>
    <lineage>
        <taxon>Eukaryota</taxon>
        <taxon>Fungi</taxon>
        <taxon>Dikarya</taxon>
        <taxon>Ascomycota</taxon>
        <taxon>Pezizomycotina</taxon>
        <taxon>Geoglossomycetes</taxon>
        <taxon>Geoglossales</taxon>
        <taxon>Geoglossaceae</taxon>
        <taxon>Trichoglossum</taxon>
    </lineage>
</organism>
<dbReference type="Gene3D" id="3.30.420.40">
    <property type="match status" value="3"/>
</dbReference>
<evidence type="ECO:0000313" key="3">
    <source>
        <dbReference type="Proteomes" id="UP000750711"/>
    </source>
</evidence>
<proteinExistence type="inferred from homology"/>
<dbReference type="InterPro" id="IPR043129">
    <property type="entry name" value="ATPase_NBD"/>
</dbReference>
<reference evidence="2" key="1">
    <citation type="submission" date="2021-03" db="EMBL/GenBank/DDBJ databases">
        <title>Comparative genomics and phylogenomic investigation of the class Geoglossomycetes provide insights into ecological specialization and systematics.</title>
        <authorList>
            <person name="Melie T."/>
            <person name="Pirro S."/>
            <person name="Miller A.N."/>
            <person name="Quandt A."/>
        </authorList>
    </citation>
    <scope>NUCLEOTIDE SEQUENCE</scope>
    <source>
        <strain evidence="2">CAQ_001_2017</strain>
    </source>
</reference>
<dbReference type="AlphaFoldDB" id="A0A9P8LAG0"/>
<dbReference type="PANTHER" id="PTHR11937">
    <property type="entry name" value="ACTIN"/>
    <property type="match status" value="1"/>
</dbReference>
<name>A0A9P8LAG0_9PEZI</name>
<dbReference type="PROSITE" id="PS00432">
    <property type="entry name" value="ACTINS_2"/>
    <property type="match status" value="1"/>
</dbReference>
<dbReference type="CDD" id="cd13395">
    <property type="entry name" value="ASKHA_NBD_Arp4_ACTL6-like"/>
    <property type="match status" value="1"/>
</dbReference>
<accession>A0A9P8LAG0</accession>
<comment type="caution">
    <text evidence="2">The sequence shown here is derived from an EMBL/GenBank/DDBJ whole genome shotgun (WGS) entry which is preliminary data.</text>
</comment>
<dbReference type="Proteomes" id="UP000750711">
    <property type="component" value="Unassembled WGS sequence"/>
</dbReference>
<comment type="similarity">
    <text evidence="1">Belongs to the actin family.</text>
</comment>
<dbReference type="EMBL" id="JAGHQM010000848">
    <property type="protein sequence ID" value="KAH0558426.1"/>
    <property type="molecule type" value="Genomic_DNA"/>
</dbReference>
<sequence length="472" mass="51117">MSAIQSSSVPPGAQEYGGDEISALVLDPGYSSVRAGFAGEDIPKSVIPSYYGTVDTPDSSEVKYVFGDNSIHTPLPNLQIHNPISKDGTVEDWDTATKLWEYAITSRLTNFKASNPATNGLNDPAEKNVEAEIEAAGEGEKPLEDNPLLMTETGWNSGKARERSIEVAMESWGCPAFWLARNGVCTSFAAGKASALVVDVGASNISITPVHDGLILKKGVMRSPLAGNFVSQQLRILFSTSNPPIPLTPHYVVTSKTPVDAGAPAIATYRQFTTPPHDSFRRLEEERVLQEFKESVVQVWQGPGRLNSGQQGTTNEEVVKSWPGRPFEMPDGWNQVFGGERFRVSEGMWDAKMALTDAENPAPSQSQTIPALIQASLGAVDVDIRPHLLANVVITGGTSLLYGFTDRLNSELTQMFPGPRVRLSAPGNTAERRFASWIGGSILGSLGAFHQMWVSKKEYDEHGAGIVEKRCK</sequence>
<dbReference type="FunFam" id="3.30.420.40:FF:000058">
    <property type="entry name" value="Putative actin-related protein 5"/>
    <property type="match status" value="1"/>
</dbReference>
<dbReference type="InterPro" id="IPR004001">
    <property type="entry name" value="Actin_CS"/>
</dbReference>
<protein>
    <submittedName>
        <fullName evidence="2">NuA4 histone acetyltransferase subunit</fullName>
    </submittedName>
</protein>
<keyword evidence="3" id="KW-1185">Reference proteome</keyword>
<dbReference type="InterPro" id="IPR004000">
    <property type="entry name" value="Actin"/>
</dbReference>
<evidence type="ECO:0000313" key="2">
    <source>
        <dbReference type="EMBL" id="KAH0558426.1"/>
    </source>
</evidence>
<dbReference type="Gene3D" id="3.90.640.10">
    <property type="entry name" value="Actin, Chain A, domain 4"/>
    <property type="match status" value="1"/>
</dbReference>
<dbReference type="SUPFAM" id="SSF53067">
    <property type="entry name" value="Actin-like ATPase domain"/>
    <property type="match status" value="2"/>
</dbReference>
<dbReference type="Pfam" id="PF00022">
    <property type="entry name" value="Actin"/>
    <property type="match status" value="1"/>
</dbReference>